<proteinExistence type="predicted"/>
<gene>
    <name evidence="3" type="ORF">Asi03nite_27880</name>
</gene>
<feature type="transmembrane region" description="Helical" evidence="1">
    <location>
        <begin position="462"/>
        <end position="480"/>
    </location>
</feature>
<evidence type="ECO:0000256" key="1">
    <source>
        <dbReference type="SAM" id="Phobius"/>
    </source>
</evidence>
<reference evidence="3" key="1">
    <citation type="submission" date="2021-01" db="EMBL/GenBank/DDBJ databases">
        <title>Whole genome shotgun sequence of Actinoplanes siamensis NBRC 109076.</title>
        <authorList>
            <person name="Komaki H."/>
            <person name="Tamura T."/>
        </authorList>
    </citation>
    <scope>NUCLEOTIDE SEQUENCE</scope>
    <source>
        <strain evidence="3">NBRC 109076</strain>
    </source>
</reference>
<name>A0A919N6H6_9ACTN</name>
<comment type="caution">
    <text evidence="3">The sequence shown here is derived from an EMBL/GenBank/DDBJ whole genome shotgun (WGS) entry which is preliminary data.</text>
</comment>
<keyword evidence="4" id="KW-1185">Reference proteome</keyword>
<sequence>MRLRALLSRLVLPPAAAAIATAGLALPAHADSIADFPMVLLNITDTVTVIDGQSKTVKFDVLNLGSADAGDVVIGFASRAGLGFVPPAGCSATACEIEKLSAGERRHLSFTVRPSAGASLTSYLDVTASVAGEESDDMRVTVVRTTRAGVDLETGDLPDLKLDRGQSADLPVRVVNTGNATSGRLAMAVIAEGGLEPLLAYRNCERDDAPELSAVICVFDQTLAPGASYTLPAATPAKIEVGADTPGPADYYASVVAVGLTDDYLKAFSKRAASARGAELELTPAAGAGDDEFADDDLNPDDNVSEFMVAVGRSDADSKAIGATFRGAPGESVTVRVGTQNLGPTATVRAGLKWMGYVHVNVPAGVELTEVDEWCLPGTSPSRLDLDAGLDSADWVCPLLDQLPNGEKRLFSFSGMVRDGAHQAGFVRVDGGAQDTVHGNDKATLDVVADAGESLPITGPSAGLIAGGGAALLVAGALALRMARRRPIVTVAG</sequence>
<dbReference type="EMBL" id="BOMW01000026">
    <property type="protein sequence ID" value="GIF05250.1"/>
    <property type="molecule type" value="Genomic_DNA"/>
</dbReference>
<organism evidence="3 4">
    <name type="scientific">Actinoplanes siamensis</name>
    <dbReference type="NCBI Taxonomy" id="1223317"/>
    <lineage>
        <taxon>Bacteria</taxon>
        <taxon>Bacillati</taxon>
        <taxon>Actinomycetota</taxon>
        <taxon>Actinomycetes</taxon>
        <taxon>Micromonosporales</taxon>
        <taxon>Micromonosporaceae</taxon>
        <taxon>Actinoplanes</taxon>
    </lineage>
</organism>
<evidence type="ECO:0000313" key="4">
    <source>
        <dbReference type="Proteomes" id="UP000629619"/>
    </source>
</evidence>
<keyword evidence="1" id="KW-0812">Transmembrane</keyword>
<dbReference type="AlphaFoldDB" id="A0A919N6H6"/>
<evidence type="ECO:0000313" key="3">
    <source>
        <dbReference type="EMBL" id="GIF05250.1"/>
    </source>
</evidence>
<keyword evidence="1" id="KW-0472">Membrane</keyword>
<keyword evidence="2" id="KW-0732">Signal</keyword>
<accession>A0A919N6H6</accession>
<protein>
    <recommendedName>
        <fullName evidence="5">LPXTG-motif cell wall anchor domain-containing protein</fullName>
    </recommendedName>
</protein>
<evidence type="ECO:0000256" key="2">
    <source>
        <dbReference type="SAM" id="SignalP"/>
    </source>
</evidence>
<keyword evidence="1" id="KW-1133">Transmembrane helix</keyword>
<feature type="signal peptide" evidence="2">
    <location>
        <begin position="1"/>
        <end position="30"/>
    </location>
</feature>
<dbReference type="RefSeq" id="WP_203679866.1">
    <property type="nucleotide sequence ID" value="NZ_BOMW01000026.1"/>
</dbReference>
<evidence type="ECO:0008006" key="5">
    <source>
        <dbReference type="Google" id="ProtNLM"/>
    </source>
</evidence>
<dbReference type="Proteomes" id="UP000629619">
    <property type="component" value="Unassembled WGS sequence"/>
</dbReference>
<feature type="chain" id="PRO_5039015524" description="LPXTG-motif cell wall anchor domain-containing protein" evidence="2">
    <location>
        <begin position="31"/>
        <end position="493"/>
    </location>
</feature>